<dbReference type="SUPFAM" id="SSF47459">
    <property type="entry name" value="HLH, helix-loop-helix DNA-binding domain"/>
    <property type="match status" value="1"/>
</dbReference>
<dbReference type="AlphaFoldDB" id="A0AAQ3S5Q3"/>
<dbReference type="EMBL" id="CP144698">
    <property type="protein sequence ID" value="WVZ16696.1"/>
    <property type="molecule type" value="Genomic_DNA"/>
</dbReference>
<reference evidence="8 9" key="1">
    <citation type="journal article" date="2023" name="Life. Sci Alliance">
        <title>Evolutionary insights into 3D genome organization and epigenetic landscape of Vigna mungo.</title>
        <authorList>
            <person name="Junaid A."/>
            <person name="Singh B."/>
            <person name="Bhatia S."/>
        </authorList>
    </citation>
    <scope>NUCLEOTIDE SEQUENCE [LARGE SCALE GENOMIC DNA]</scope>
    <source>
        <strain evidence="8">Urdbean</strain>
    </source>
</reference>
<accession>A0AAQ3S5Q3</accession>
<dbReference type="Gene3D" id="4.10.280.10">
    <property type="entry name" value="Helix-loop-helix DNA-binding domain"/>
    <property type="match status" value="1"/>
</dbReference>
<keyword evidence="5" id="KW-0175">Coiled coil</keyword>
<keyword evidence="4" id="KW-0539">Nucleus</keyword>
<dbReference type="InterPro" id="IPR052610">
    <property type="entry name" value="bHLH_transcription_regulator"/>
</dbReference>
<evidence type="ECO:0000256" key="6">
    <source>
        <dbReference type="SAM" id="MobiDB-lite"/>
    </source>
</evidence>
<dbReference type="GO" id="GO:0046983">
    <property type="term" value="F:protein dimerization activity"/>
    <property type="evidence" value="ECO:0007669"/>
    <property type="project" value="InterPro"/>
</dbReference>
<evidence type="ECO:0000256" key="1">
    <source>
        <dbReference type="ARBA" id="ARBA00004123"/>
    </source>
</evidence>
<comment type="subcellular location">
    <subcellularLocation>
        <location evidence="1">Nucleus</location>
    </subcellularLocation>
</comment>
<dbReference type="InterPro" id="IPR011598">
    <property type="entry name" value="bHLH_dom"/>
</dbReference>
<name>A0AAQ3S5Q3_VIGMU</name>
<keyword evidence="9" id="KW-1185">Reference proteome</keyword>
<dbReference type="PANTHER" id="PTHR45959">
    <property type="entry name" value="BHLH TRANSCRIPTION FACTOR"/>
    <property type="match status" value="1"/>
</dbReference>
<proteinExistence type="predicted"/>
<keyword evidence="2" id="KW-0805">Transcription regulation</keyword>
<dbReference type="Pfam" id="PF00010">
    <property type="entry name" value="HLH"/>
    <property type="match status" value="1"/>
</dbReference>
<evidence type="ECO:0000256" key="5">
    <source>
        <dbReference type="SAM" id="Coils"/>
    </source>
</evidence>
<dbReference type="Proteomes" id="UP001374535">
    <property type="component" value="Chromosome 3"/>
</dbReference>
<sequence>MDQMDDESWKKWVSILEENDCHTLTDFDLNSVGEEFKEDSSVVPAEDSLKESSTTLLSNFSSLEKNTGFDMTSLTQQHASSQKPKSCLLSFENFTSVPIFGKKTCQHLGEHSNQTQEKTRKPLKRERKSSQTLDHIMAERKRRENLTKMFIALSALIPDLEKMDKVSVLNKAIEYVKVLEQRVKDLEKENKKRKIESEEGWLKVRKSNMVGYEFSWSSDACYDDEKASNKCWKVQTRVAGKDVLIRVTCEMQRNVVQTVMATLEAHNLSVVSSNVLPFGNSALTITSIAQMNPKFTTTVDNFVKMLTEDLSKCCNLHY</sequence>
<protein>
    <recommendedName>
        <fullName evidence="7">BHLH domain-containing protein</fullName>
    </recommendedName>
</protein>
<feature type="region of interest" description="Disordered" evidence="6">
    <location>
        <begin position="107"/>
        <end position="131"/>
    </location>
</feature>
<dbReference type="PANTHER" id="PTHR45959:SF2">
    <property type="entry name" value="BHLH TRANSCRIPTION FACTOR"/>
    <property type="match status" value="1"/>
</dbReference>
<dbReference type="InterPro" id="IPR036638">
    <property type="entry name" value="HLH_DNA-bd_sf"/>
</dbReference>
<evidence type="ECO:0000313" key="8">
    <source>
        <dbReference type="EMBL" id="WVZ16696.1"/>
    </source>
</evidence>
<dbReference type="GO" id="GO:0005634">
    <property type="term" value="C:nucleus"/>
    <property type="evidence" value="ECO:0007669"/>
    <property type="project" value="UniProtKB-SubCell"/>
</dbReference>
<evidence type="ECO:0000256" key="4">
    <source>
        <dbReference type="ARBA" id="ARBA00023242"/>
    </source>
</evidence>
<feature type="coiled-coil region" evidence="5">
    <location>
        <begin position="169"/>
        <end position="196"/>
    </location>
</feature>
<evidence type="ECO:0000313" key="9">
    <source>
        <dbReference type="Proteomes" id="UP001374535"/>
    </source>
</evidence>
<evidence type="ECO:0000256" key="2">
    <source>
        <dbReference type="ARBA" id="ARBA00023015"/>
    </source>
</evidence>
<dbReference type="SMART" id="SM00353">
    <property type="entry name" value="HLH"/>
    <property type="match status" value="1"/>
</dbReference>
<gene>
    <name evidence="8" type="ORF">V8G54_009678</name>
</gene>
<evidence type="ECO:0000259" key="7">
    <source>
        <dbReference type="PROSITE" id="PS50888"/>
    </source>
</evidence>
<dbReference type="PROSITE" id="PS50888">
    <property type="entry name" value="BHLH"/>
    <property type="match status" value="1"/>
</dbReference>
<feature type="domain" description="BHLH" evidence="7">
    <location>
        <begin position="130"/>
        <end position="179"/>
    </location>
</feature>
<evidence type="ECO:0000256" key="3">
    <source>
        <dbReference type="ARBA" id="ARBA00023163"/>
    </source>
</evidence>
<organism evidence="8 9">
    <name type="scientific">Vigna mungo</name>
    <name type="common">Black gram</name>
    <name type="synonym">Phaseolus mungo</name>
    <dbReference type="NCBI Taxonomy" id="3915"/>
    <lineage>
        <taxon>Eukaryota</taxon>
        <taxon>Viridiplantae</taxon>
        <taxon>Streptophyta</taxon>
        <taxon>Embryophyta</taxon>
        <taxon>Tracheophyta</taxon>
        <taxon>Spermatophyta</taxon>
        <taxon>Magnoliopsida</taxon>
        <taxon>eudicotyledons</taxon>
        <taxon>Gunneridae</taxon>
        <taxon>Pentapetalae</taxon>
        <taxon>rosids</taxon>
        <taxon>fabids</taxon>
        <taxon>Fabales</taxon>
        <taxon>Fabaceae</taxon>
        <taxon>Papilionoideae</taxon>
        <taxon>50 kb inversion clade</taxon>
        <taxon>NPAAA clade</taxon>
        <taxon>indigoferoid/millettioid clade</taxon>
        <taxon>Phaseoleae</taxon>
        <taxon>Vigna</taxon>
    </lineage>
</organism>
<keyword evidence="3" id="KW-0804">Transcription</keyword>